<dbReference type="EMBL" id="AZCN01000002">
    <property type="protein sequence ID" value="KRK19163.1"/>
    <property type="molecule type" value="Genomic_DNA"/>
</dbReference>
<dbReference type="PATRIC" id="fig|913848.6.peg.753"/>
<keyword evidence="1" id="KW-1133">Transmembrane helix</keyword>
<proteinExistence type="predicted"/>
<keyword evidence="1" id="KW-0472">Membrane</keyword>
<protein>
    <submittedName>
        <fullName evidence="2">Uncharacterized protein</fullName>
    </submittedName>
</protein>
<dbReference type="Proteomes" id="UP000051181">
    <property type="component" value="Unassembled WGS sequence"/>
</dbReference>
<comment type="caution">
    <text evidence="2">The sequence shown here is derived from an EMBL/GenBank/DDBJ whole genome shotgun (WGS) entry which is preliminary data.</text>
</comment>
<gene>
    <name evidence="2" type="ORF">FD22_GL000724</name>
</gene>
<organism evidence="2 3">
    <name type="scientific">Loigolactobacillus coryniformis subsp. coryniformis KCTC 3167 = DSM 20001</name>
    <dbReference type="NCBI Taxonomy" id="913848"/>
    <lineage>
        <taxon>Bacteria</taxon>
        <taxon>Bacillati</taxon>
        <taxon>Bacillota</taxon>
        <taxon>Bacilli</taxon>
        <taxon>Lactobacillales</taxon>
        <taxon>Lactobacillaceae</taxon>
        <taxon>Loigolactobacillus</taxon>
    </lineage>
</organism>
<reference evidence="2 3" key="1">
    <citation type="journal article" date="2015" name="Genome Announc.">
        <title>Expanding the biotechnology potential of lactobacilli through comparative genomics of 213 strains and associated genera.</title>
        <authorList>
            <person name="Sun Z."/>
            <person name="Harris H.M."/>
            <person name="McCann A."/>
            <person name="Guo C."/>
            <person name="Argimon S."/>
            <person name="Zhang W."/>
            <person name="Yang X."/>
            <person name="Jeffery I.B."/>
            <person name="Cooney J.C."/>
            <person name="Kagawa T.F."/>
            <person name="Liu W."/>
            <person name="Song Y."/>
            <person name="Salvetti E."/>
            <person name="Wrobel A."/>
            <person name="Rasinkangas P."/>
            <person name="Parkhill J."/>
            <person name="Rea M.C."/>
            <person name="O'Sullivan O."/>
            <person name="Ritari J."/>
            <person name="Douillard F.P."/>
            <person name="Paul Ross R."/>
            <person name="Yang R."/>
            <person name="Briner A.E."/>
            <person name="Felis G.E."/>
            <person name="de Vos W.M."/>
            <person name="Barrangou R."/>
            <person name="Klaenhammer T.R."/>
            <person name="Caufield P.W."/>
            <person name="Cui Y."/>
            <person name="Zhang H."/>
            <person name="O'Toole P.W."/>
        </authorList>
    </citation>
    <scope>NUCLEOTIDE SEQUENCE [LARGE SCALE GENOMIC DNA]</scope>
    <source>
        <strain evidence="2 3">DSM 20001</strain>
    </source>
</reference>
<sequence length="64" mass="7351">MIKDFLATITAYFSNFYKEVSNMNNKLVCLGATVGLITASVLYLAKKTGFFEDDRHLYDEFESR</sequence>
<accession>A0A0R1FBT1</accession>
<evidence type="ECO:0000256" key="1">
    <source>
        <dbReference type="SAM" id="Phobius"/>
    </source>
</evidence>
<keyword evidence="1" id="KW-0812">Transmembrane</keyword>
<feature type="transmembrane region" description="Helical" evidence="1">
    <location>
        <begin position="27"/>
        <end position="45"/>
    </location>
</feature>
<dbReference type="AlphaFoldDB" id="A0A0R1FBT1"/>
<name>A0A0R1FBT1_9LACO</name>
<evidence type="ECO:0000313" key="3">
    <source>
        <dbReference type="Proteomes" id="UP000051181"/>
    </source>
</evidence>
<evidence type="ECO:0000313" key="2">
    <source>
        <dbReference type="EMBL" id="KRK19163.1"/>
    </source>
</evidence>